<comment type="caution">
    <text evidence="8">The sequence shown here is derived from an EMBL/GenBank/DDBJ whole genome shotgun (WGS) entry which is preliminary data.</text>
</comment>
<evidence type="ECO:0000256" key="6">
    <source>
        <dbReference type="ARBA" id="ARBA00030388"/>
    </source>
</evidence>
<dbReference type="GO" id="GO:0004519">
    <property type="term" value="F:endonuclease activity"/>
    <property type="evidence" value="ECO:0007669"/>
    <property type="project" value="UniProtKB-KW"/>
</dbReference>
<evidence type="ECO:0000256" key="1">
    <source>
        <dbReference type="ARBA" id="ARBA00008172"/>
    </source>
</evidence>
<evidence type="ECO:0000256" key="5">
    <source>
        <dbReference type="ARBA" id="ARBA00022801"/>
    </source>
</evidence>
<dbReference type="NCBIfam" id="TIGR02116">
    <property type="entry name" value="toxin_Txe_YoeB"/>
    <property type="match status" value="1"/>
</dbReference>
<sequence length="89" mass="10793">MSNRKLAWTNEAWKDYIYWQSQDKKTLKRINKLIKVAKNLPFEGIGKPEHLKENLSGFWSRRIDDTHRLVYAVDDDYFTIISCRYHYQP</sequence>
<dbReference type="GO" id="GO:0006401">
    <property type="term" value="P:RNA catabolic process"/>
    <property type="evidence" value="ECO:0007669"/>
    <property type="project" value="InterPro"/>
</dbReference>
<keyword evidence="5" id="KW-0378">Hydrolase</keyword>
<evidence type="ECO:0000313" key="9">
    <source>
        <dbReference type="Proteomes" id="UP000620559"/>
    </source>
</evidence>
<evidence type="ECO:0000256" key="4">
    <source>
        <dbReference type="ARBA" id="ARBA00022759"/>
    </source>
</evidence>
<dbReference type="EMBL" id="JADEWL010000009">
    <property type="protein sequence ID" value="MBE9212000.1"/>
    <property type="molecule type" value="Genomic_DNA"/>
</dbReference>
<dbReference type="Pfam" id="PF06769">
    <property type="entry name" value="YoeB_toxin"/>
    <property type="match status" value="1"/>
</dbReference>
<dbReference type="Gene3D" id="3.30.2310.20">
    <property type="entry name" value="RelE-like"/>
    <property type="match status" value="1"/>
</dbReference>
<dbReference type="SUPFAM" id="SSF143011">
    <property type="entry name" value="RelE-like"/>
    <property type="match status" value="1"/>
</dbReference>
<gene>
    <name evidence="8" type="ORF">IQ247_04610</name>
</gene>
<proteinExistence type="inferred from homology"/>
<evidence type="ECO:0000313" key="8">
    <source>
        <dbReference type="EMBL" id="MBE9212000.1"/>
    </source>
</evidence>
<reference evidence="8" key="1">
    <citation type="submission" date="2020-10" db="EMBL/GenBank/DDBJ databases">
        <authorList>
            <person name="Castelo-Branco R."/>
            <person name="Eusebio N."/>
            <person name="Adriana R."/>
            <person name="Vieira A."/>
            <person name="Brugerolle De Fraissinette N."/>
            <person name="Rezende De Castro R."/>
            <person name="Schneider M.P."/>
            <person name="Vasconcelos V."/>
            <person name="Leao P.N."/>
        </authorList>
    </citation>
    <scope>NUCLEOTIDE SEQUENCE</scope>
    <source>
        <strain evidence="8">LEGE 06105</strain>
    </source>
</reference>
<evidence type="ECO:0000256" key="7">
    <source>
        <dbReference type="ARBA" id="ARBA00050056"/>
    </source>
</evidence>
<dbReference type="AlphaFoldDB" id="A0A8J7F2R4"/>
<keyword evidence="3" id="KW-0540">Nuclease</keyword>
<comment type="similarity">
    <text evidence="1">Belongs to the YoeB family.</text>
</comment>
<keyword evidence="2" id="KW-1277">Toxin-antitoxin system</keyword>
<accession>A0A8J7F2R4</accession>
<organism evidence="8 9">
    <name type="scientific">Plectonema cf. radiosum LEGE 06105</name>
    <dbReference type="NCBI Taxonomy" id="945769"/>
    <lineage>
        <taxon>Bacteria</taxon>
        <taxon>Bacillati</taxon>
        <taxon>Cyanobacteriota</taxon>
        <taxon>Cyanophyceae</taxon>
        <taxon>Oscillatoriophycideae</taxon>
        <taxon>Oscillatoriales</taxon>
        <taxon>Microcoleaceae</taxon>
        <taxon>Plectonema</taxon>
    </lineage>
</organism>
<dbReference type="Proteomes" id="UP000620559">
    <property type="component" value="Unassembled WGS sequence"/>
</dbReference>
<keyword evidence="4" id="KW-0255">Endonuclease</keyword>
<evidence type="ECO:0000256" key="2">
    <source>
        <dbReference type="ARBA" id="ARBA00022649"/>
    </source>
</evidence>
<dbReference type="RefSeq" id="WP_193917508.1">
    <property type="nucleotide sequence ID" value="NZ_JADEWL010000009.1"/>
</dbReference>
<dbReference type="PANTHER" id="PTHR38039:SF1">
    <property type="entry name" value="TOXIN YOEB"/>
    <property type="match status" value="1"/>
</dbReference>
<dbReference type="PANTHER" id="PTHR38039">
    <property type="entry name" value="TOXIN YOEB"/>
    <property type="match status" value="1"/>
</dbReference>
<evidence type="ECO:0000256" key="3">
    <source>
        <dbReference type="ARBA" id="ARBA00022722"/>
    </source>
</evidence>
<name>A0A8J7F2R4_9CYAN</name>
<dbReference type="InterPro" id="IPR009614">
    <property type="entry name" value="YoeB_toxin"/>
</dbReference>
<protein>
    <recommendedName>
        <fullName evidence="7">Endoribonuclease YoeB</fullName>
    </recommendedName>
    <alternativeName>
        <fullName evidence="6">Putative mRNA interferase YoeB</fullName>
    </alternativeName>
</protein>
<dbReference type="InterPro" id="IPR035093">
    <property type="entry name" value="RelE/ParE_toxin_dom_sf"/>
</dbReference>
<dbReference type="GO" id="GO:0016787">
    <property type="term" value="F:hydrolase activity"/>
    <property type="evidence" value="ECO:0007669"/>
    <property type="project" value="UniProtKB-KW"/>
</dbReference>
<keyword evidence="9" id="KW-1185">Reference proteome</keyword>